<reference evidence="2 3" key="1">
    <citation type="journal article" date="2018" name="MBio">
        <title>Comparative Genomics Reveals the Core Gene Toolbox for the Fungus-Insect Symbiosis.</title>
        <authorList>
            <person name="Wang Y."/>
            <person name="Stata M."/>
            <person name="Wang W."/>
            <person name="Stajich J.E."/>
            <person name="White M.M."/>
            <person name="Moncalvo J.M."/>
        </authorList>
    </citation>
    <scope>NUCLEOTIDE SEQUENCE [LARGE SCALE GENOMIC DNA]</scope>
    <source>
        <strain evidence="2 3">SWE-8-4</strain>
    </source>
</reference>
<dbReference type="Proteomes" id="UP000245383">
    <property type="component" value="Unassembled WGS sequence"/>
</dbReference>
<dbReference type="EMBL" id="MBFR01000050">
    <property type="protein sequence ID" value="PVU95647.1"/>
    <property type="molecule type" value="Genomic_DNA"/>
</dbReference>
<sequence length="151" mass="17399">MSKPNSTEQGKCLNYPCKYEDHLIKTLFKQTKEDIDDLAQNELLQRSRFSEAKRACSNEQKLEEINNIKQAVAQNIIRLEDIEKLVLKQENNLEQIEKTVVALENVFEIRPNTPISVTEIINNVADKFGGETLKTQHKPWIPPSIKLPKLD</sequence>
<accession>A0A2T9YTI0</accession>
<evidence type="ECO:0000256" key="1">
    <source>
        <dbReference type="SAM" id="Coils"/>
    </source>
</evidence>
<name>A0A2T9YTI0_9FUNG</name>
<gene>
    <name evidence="2" type="ORF">BB561_001684</name>
</gene>
<evidence type="ECO:0000313" key="3">
    <source>
        <dbReference type="Proteomes" id="UP000245383"/>
    </source>
</evidence>
<proteinExistence type="predicted"/>
<evidence type="ECO:0000313" key="2">
    <source>
        <dbReference type="EMBL" id="PVU95647.1"/>
    </source>
</evidence>
<keyword evidence="3" id="KW-1185">Reference proteome</keyword>
<dbReference type="AlphaFoldDB" id="A0A2T9YTI0"/>
<comment type="caution">
    <text evidence="2">The sequence shown here is derived from an EMBL/GenBank/DDBJ whole genome shotgun (WGS) entry which is preliminary data.</text>
</comment>
<organism evidence="2 3">
    <name type="scientific">Smittium simulii</name>
    <dbReference type="NCBI Taxonomy" id="133385"/>
    <lineage>
        <taxon>Eukaryota</taxon>
        <taxon>Fungi</taxon>
        <taxon>Fungi incertae sedis</taxon>
        <taxon>Zoopagomycota</taxon>
        <taxon>Kickxellomycotina</taxon>
        <taxon>Harpellomycetes</taxon>
        <taxon>Harpellales</taxon>
        <taxon>Legeriomycetaceae</taxon>
        <taxon>Smittium</taxon>
    </lineage>
</organism>
<feature type="coiled-coil region" evidence="1">
    <location>
        <begin position="79"/>
        <end position="106"/>
    </location>
</feature>
<keyword evidence="1" id="KW-0175">Coiled coil</keyword>
<protein>
    <submittedName>
        <fullName evidence="2">Uncharacterized protein</fullName>
    </submittedName>
</protein>